<gene>
    <name evidence="2" type="ORF">SPHA_61007</name>
</gene>
<feature type="region of interest" description="Disordered" evidence="1">
    <location>
        <begin position="304"/>
        <end position="324"/>
    </location>
</feature>
<keyword evidence="3" id="KW-1185">Reference proteome</keyword>
<evidence type="ECO:0000256" key="1">
    <source>
        <dbReference type="SAM" id="MobiDB-lite"/>
    </source>
</evidence>
<feature type="compositionally biased region" description="Basic residues" evidence="1">
    <location>
        <begin position="133"/>
        <end position="143"/>
    </location>
</feature>
<dbReference type="Proteomes" id="UP000597762">
    <property type="component" value="Unassembled WGS sequence"/>
</dbReference>
<evidence type="ECO:0000313" key="3">
    <source>
        <dbReference type="Proteomes" id="UP000597762"/>
    </source>
</evidence>
<proteinExistence type="predicted"/>
<name>A0A812DYQ1_ACAPH</name>
<organism evidence="2 3">
    <name type="scientific">Acanthosepion pharaonis</name>
    <name type="common">Pharaoh cuttlefish</name>
    <name type="synonym">Sepia pharaonis</name>
    <dbReference type="NCBI Taxonomy" id="158019"/>
    <lineage>
        <taxon>Eukaryota</taxon>
        <taxon>Metazoa</taxon>
        <taxon>Spiralia</taxon>
        <taxon>Lophotrochozoa</taxon>
        <taxon>Mollusca</taxon>
        <taxon>Cephalopoda</taxon>
        <taxon>Coleoidea</taxon>
        <taxon>Decapodiformes</taxon>
        <taxon>Sepiida</taxon>
        <taxon>Sepiina</taxon>
        <taxon>Sepiidae</taxon>
        <taxon>Acanthosepion</taxon>
    </lineage>
</organism>
<comment type="caution">
    <text evidence="2">The sequence shown here is derived from an EMBL/GenBank/DDBJ whole genome shotgun (WGS) entry which is preliminary data.</text>
</comment>
<dbReference type="AlphaFoldDB" id="A0A812DYQ1"/>
<dbReference type="OrthoDB" id="8121869at2759"/>
<sequence>MNEIQDFLAERVISSIEGPWHIFSFPIHERFPAIFQLAVHLENGVLRYFSADTAMDVVACNKDTTLTASSKLCKQDEFARTLLYSDVRSYYVWTNKDTWAGGSAGVRGQLRGLSRCQKKRHAWKGINGPPLKPSRRPRIHKRSVPPACPGKLPTGFCYDQGSRINTQAASTASASRASETHHQRLVRNVRNAAATATSRAIETLDRRRAHQSRDAAATESARAAVTQLRRSCRNARNTATTAMSKHLTAGAPVNPGTLLQQLGRGSCSGQHAMPATLQRRLLPKTRANRLSRAAINIAAVALISNSPSSPHTPRRQHSTPCCRP</sequence>
<reference evidence="2" key="1">
    <citation type="submission" date="2021-01" db="EMBL/GenBank/DDBJ databases">
        <authorList>
            <person name="Li R."/>
            <person name="Bekaert M."/>
        </authorList>
    </citation>
    <scope>NUCLEOTIDE SEQUENCE</scope>
    <source>
        <strain evidence="2">Farmed</strain>
    </source>
</reference>
<dbReference type="EMBL" id="CAHIKZ030004279">
    <property type="protein sequence ID" value="CAE1309266.1"/>
    <property type="molecule type" value="Genomic_DNA"/>
</dbReference>
<accession>A0A812DYQ1</accession>
<evidence type="ECO:0000313" key="2">
    <source>
        <dbReference type="EMBL" id="CAE1309266.1"/>
    </source>
</evidence>
<protein>
    <submittedName>
        <fullName evidence="2">Uncharacterized protein</fullName>
    </submittedName>
</protein>
<feature type="region of interest" description="Disordered" evidence="1">
    <location>
        <begin position="126"/>
        <end position="146"/>
    </location>
</feature>